<evidence type="ECO:0008006" key="5">
    <source>
        <dbReference type="Google" id="ProtNLM"/>
    </source>
</evidence>
<evidence type="ECO:0000313" key="3">
    <source>
        <dbReference type="EMBL" id="KZS39626.1"/>
    </source>
</evidence>
<dbReference type="OrthoDB" id="679784at2"/>
<dbReference type="EMBL" id="LQRT01000024">
    <property type="protein sequence ID" value="KZS39626.1"/>
    <property type="molecule type" value="Genomic_DNA"/>
</dbReference>
<evidence type="ECO:0000256" key="2">
    <source>
        <dbReference type="SAM" id="SignalP"/>
    </source>
</evidence>
<feature type="signal peptide" evidence="2">
    <location>
        <begin position="1"/>
        <end position="26"/>
    </location>
</feature>
<reference evidence="3 4" key="1">
    <citation type="submission" date="2016-01" db="EMBL/GenBank/DDBJ databases">
        <title>The draft genome sequence of Aquimarina sp. RZW4-3-2.</title>
        <authorList>
            <person name="Wang Y."/>
        </authorList>
    </citation>
    <scope>NUCLEOTIDE SEQUENCE [LARGE SCALE GENOMIC DNA]</scope>
    <source>
        <strain evidence="3 4">RZW4-3-2</strain>
    </source>
</reference>
<comment type="caution">
    <text evidence="3">The sequence shown here is derived from an EMBL/GenBank/DDBJ whole genome shotgun (WGS) entry which is preliminary data.</text>
</comment>
<dbReference type="AlphaFoldDB" id="A0A162Z8K1"/>
<keyword evidence="4" id="KW-1185">Reference proteome</keyword>
<protein>
    <recommendedName>
        <fullName evidence="5">Collagen-like protein</fullName>
    </recommendedName>
</protein>
<keyword evidence="2" id="KW-0732">Signal</keyword>
<evidence type="ECO:0000256" key="1">
    <source>
        <dbReference type="SAM" id="MobiDB-lite"/>
    </source>
</evidence>
<evidence type="ECO:0000313" key="4">
    <source>
        <dbReference type="Proteomes" id="UP000076715"/>
    </source>
</evidence>
<accession>A0A162Z8K1</accession>
<organism evidence="3 4">
    <name type="scientific">Aquimarina aggregata</name>
    <dbReference type="NCBI Taxonomy" id="1642818"/>
    <lineage>
        <taxon>Bacteria</taxon>
        <taxon>Pseudomonadati</taxon>
        <taxon>Bacteroidota</taxon>
        <taxon>Flavobacteriia</taxon>
        <taxon>Flavobacteriales</taxon>
        <taxon>Flavobacteriaceae</taxon>
        <taxon>Aquimarina</taxon>
    </lineage>
</organism>
<gene>
    <name evidence="3" type="ORF">AWE51_08220</name>
</gene>
<feature type="chain" id="PRO_5007841194" description="Collagen-like protein" evidence="2">
    <location>
        <begin position="27"/>
        <end position="189"/>
    </location>
</feature>
<dbReference type="Gene3D" id="1.20.5.320">
    <property type="entry name" value="6-Phosphogluconate Dehydrogenase, domain 3"/>
    <property type="match status" value="1"/>
</dbReference>
<proteinExistence type="predicted"/>
<dbReference type="Proteomes" id="UP000076715">
    <property type="component" value="Unassembled WGS sequence"/>
</dbReference>
<dbReference type="PROSITE" id="PS51257">
    <property type="entry name" value="PROKAR_LIPOPROTEIN"/>
    <property type="match status" value="1"/>
</dbReference>
<feature type="region of interest" description="Disordered" evidence="1">
    <location>
        <begin position="30"/>
        <end position="50"/>
    </location>
</feature>
<sequence length="189" mass="20387">MKAIKSLMKIMMIVMVSSLIFSCSDGEDGAIGPQGEQGAPGADGQDGADGAPGTANVMYSSWIPVDYLVDGAQTTNLMGLEVFNASELNPETDVVLVYGQRTTASPNEGIYQLPYLFSSQNEYYTYGLFDTTGGTGLQIRVNTTDGGTNLFTFFQNYRYVIIPGGIAKTSVDYATMSYEEIIALFKIPE</sequence>
<dbReference type="STRING" id="1642818.AWE51_08220"/>
<name>A0A162Z8K1_9FLAO</name>
<dbReference type="RefSeq" id="WP_066315282.1">
    <property type="nucleotide sequence ID" value="NZ_CANLSS010000015.1"/>
</dbReference>